<dbReference type="NCBIfam" id="TIGR00229">
    <property type="entry name" value="sensory_box"/>
    <property type="match status" value="4"/>
</dbReference>
<keyword evidence="4" id="KW-0808">Transferase</keyword>
<feature type="coiled-coil region" evidence="9">
    <location>
        <begin position="8"/>
        <end position="45"/>
    </location>
</feature>
<dbReference type="InterPro" id="IPR035965">
    <property type="entry name" value="PAS-like_dom_sf"/>
</dbReference>
<protein>
    <recommendedName>
        <fullName evidence="2">histidine kinase</fullName>
        <ecNumber evidence="2">2.7.13.3</ecNumber>
    </recommendedName>
</protein>
<keyword evidence="6" id="KW-0418">Kinase</keyword>
<feature type="domain" description="PAS" evidence="11">
    <location>
        <begin position="42"/>
        <end position="112"/>
    </location>
</feature>
<dbReference type="PROSITE" id="PS50113">
    <property type="entry name" value="PAC"/>
    <property type="match status" value="2"/>
</dbReference>
<dbReference type="SMART" id="SM00387">
    <property type="entry name" value="HATPase_c"/>
    <property type="match status" value="1"/>
</dbReference>
<feature type="domain" description="PAS" evidence="11">
    <location>
        <begin position="282"/>
        <end position="336"/>
    </location>
</feature>
<dbReference type="PROSITE" id="PS50109">
    <property type="entry name" value="HIS_KIN"/>
    <property type="match status" value="1"/>
</dbReference>
<evidence type="ECO:0000256" key="1">
    <source>
        <dbReference type="ARBA" id="ARBA00000085"/>
    </source>
</evidence>
<dbReference type="PROSITE" id="PS50112">
    <property type="entry name" value="PAS"/>
    <property type="match status" value="3"/>
</dbReference>
<dbReference type="AlphaFoldDB" id="A0A1I3VXU1"/>
<dbReference type="Pfam" id="PF00989">
    <property type="entry name" value="PAS"/>
    <property type="match status" value="1"/>
</dbReference>
<feature type="domain" description="PAC" evidence="12">
    <location>
        <begin position="355"/>
        <end position="407"/>
    </location>
</feature>
<dbReference type="Pfam" id="PF13426">
    <property type="entry name" value="PAS_9"/>
    <property type="match status" value="1"/>
</dbReference>
<dbReference type="InterPro" id="IPR004358">
    <property type="entry name" value="Sig_transdc_His_kin-like_C"/>
</dbReference>
<dbReference type="CDD" id="cd00130">
    <property type="entry name" value="PAS"/>
    <property type="match status" value="4"/>
</dbReference>
<dbReference type="InterPro" id="IPR013767">
    <property type="entry name" value="PAS_fold"/>
</dbReference>
<organism evidence="13 14">
    <name type="scientific">Desulfomicrobium apsheronum</name>
    <dbReference type="NCBI Taxonomy" id="52560"/>
    <lineage>
        <taxon>Bacteria</taxon>
        <taxon>Pseudomonadati</taxon>
        <taxon>Thermodesulfobacteriota</taxon>
        <taxon>Desulfovibrionia</taxon>
        <taxon>Desulfovibrionales</taxon>
        <taxon>Desulfomicrobiaceae</taxon>
        <taxon>Desulfomicrobium</taxon>
    </lineage>
</organism>
<evidence type="ECO:0000256" key="5">
    <source>
        <dbReference type="ARBA" id="ARBA00022741"/>
    </source>
</evidence>
<evidence type="ECO:0000259" key="12">
    <source>
        <dbReference type="PROSITE" id="PS50113"/>
    </source>
</evidence>
<dbReference type="Gene3D" id="3.30.450.20">
    <property type="entry name" value="PAS domain"/>
    <property type="match status" value="4"/>
</dbReference>
<dbReference type="InterPro" id="IPR001610">
    <property type="entry name" value="PAC"/>
</dbReference>
<dbReference type="GO" id="GO:0004673">
    <property type="term" value="F:protein histidine kinase activity"/>
    <property type="evidence" value="ECO:0007669"/>
    <property type="project" value="UniProtKB-EC"/>
</dbReference>
<evidence type="ECO:0000313" key="13">
    <source>
        <dbReference type="EMBL" id="SFK00188.1"/>
    </source>
</evidence>
<feature type="domain" description="Histidine kinase" evidence="10">
    <location>
        <begin position="579"/>
        <end position="833"/>
    </location>
</feature>
<dbReference type="GO" id="GO:0005524">
    <property type="term" value="F:ATP binding"/>
    <property type="evidence" value="ECO:0007669"/>
    <property type="project" value="UniProtKB-KW"/>
</dbReference>
<dbReference type="EMBL" id="FORX01000011">
    <property type="protein sequence ID" value="SFK00188.1"/>
    <property type="molecule type" value="Genomic_DNA"/>
</dbReference>
<feature type="domain" description="PAC" evidence="12">
    <location>
        <begin position="231"/>
        <end position="281"/>
    </location>
</feature>
<dbReference type="InterPro" id="IPR036890">
    <property type="entry name" value="HATPase_C_sf"/>
</dbReference>
<dbReference type="InterPro" id="IPR000700">
    <property type="entry name" value="PAS-assoc_C"/>
</dbReference>
<dbReference type="GO" id="GO:0000160">
    <property type="term" value="P:phosphorelay signal transduction system"/>
    <property type="evidence" value="ECO:0007669"/>
    <property type="project" value="UniProtKB-KW"/>
</dbReference>
<evidence type="ECO:0000256" key="3">
    <source>
        <dbReference type="ARBA" id="ARBA00022553"/>
    </source>
</evidence>
<dbReference type="PRINTS" id="PR00344">
    <property type="entry name" value="BCTRLSENSOR"/>
</dbReference>
<proteinExistence type="predicted"/>
<dbReference type="InterPro" id="IPR005467">
    <property type="entry name" value="His_kinase_dom"/>
</dbReference>
<keyword evidence="7" id="KW-0067">ATP-binding</keyword>
<dbReference type="OrthoDB" id="9769169at2"/>
<dbReference type="GO" id="GO:0006355">
    <property type="term" value="P:regulation of DNA-templated transcription"/>
    <property type="evidence" value="ECO:0007669"/>
    <property type="project" value="InterPro"/>
</dbReference>
<dbReference type="Pfam" id="PF02518">
    <property type="entry name" value="HATPase_c"/>
    <property type="match status" value="1"/>
</dbReference>
<gene>
    <name evidence="13" type="ORF">SAMN04488082_111101</name>
</gene>
<dbReference type="SMART" id="SM00086">
    <property type="entry name" value="PAC"/>
    <property type="match status" value="2"/>
</dbReference>
<feature type="domain" description="PAS" evidence="11">
    <location>
        <begin position="440"/>
        <end position="510"/>
    </location>
</feature>
<dbReference type="PANTHER" id="PTHR43065:SF46">
    <property type="entry name" value="C4-DICARBOXYLATE TRANSPORT SENSOR PROTEIN DCTB"/>
    <property type="match status" value="1"/>
</dbReference>
<dbReference type="Pfam" id="PF08448">
    <property type="entry name" value="PAS_4"/>
    <property type="match status" value="2"/>
</dbReference>
<dbReference type="InterPro" id="IPR000014">
    <property type="entry name" value="PAS"/>
</dbReference>
<comment type="catalytic activity">
    <reaction evidence="1">
        <text>ATP + protein L-histidine = ADP + protein N-phospho-L-histidine.</text>
        <dbReference type="EC" id="2.7.13.3"/>
    </reaction>
</comment>
<evidence type="ECO:0000256" key="7">
    <source>
        <dbReference type="ARBA" id="ARBA00022840"/>
    </source>
</evidence>
<keyword evidence="5" id="KW-0547">Nucleotide-binding</keyword>
<evidence type="ECO:0000256" key="8">
    <source>
        <dbReference type="ARBA" id="ARBA00023012"/>
    </source>
</evidence>
<evidence type="ECO:0000313" key="14">
    <source>
        <dbReference type="Proteomes" id="UP000198635"/>
    </source>
</evidence>
<dbReference type="EC" id="2.7.13.3" evidence="2"/>
<evidence type="ECO:0000256" key="2">
    <source>
        <dbReference type="ARBA" id="ARBA00012438"/>
    </source>
</evidence>
<evidence type="ECO:0000256" key="4">
    <source>
        <dbReference type="ARBA" id="ARBA00022679"/>
    </source>
</evidence>
<dbReference type="Gene3D" id="3.30.565.10">
    <property type="entry name" value="Histidine kinase-like ATPase, C-terminal domain"/>
    <property type="match status" value="1"/>
</dbReference>
<evidence type="ECO:0000259" key="11">
    <source>
        <dbReference type="PROSITE" id="PS50112"/>
    </source>
</evidence>
<reference evidence="14" key="1">
    <citation type="submission" date="2016-10" db="EMBL/GenBank/DDBJ databases">
        <authorList>
            <person name="Varghese N."/>
            <person name="Submissions S."/>
        </authorList>
    </citation>
    <scope>NUCLEOTIDE SEQUENCE [LARGE SCALE GENOMIC DNA]</scope>
    <source>
        <strain evidence="14">DSM 5918</strain>
    </source>
</reference>
<evidence type="ECO:0000259" key="10">
    <source>
        <dbReference type="PROSITE" id="PS50109"/>
    </source>
</evidence>
<keyword evidence="14" id="KW-1185">Reference proteome</keyword>
<dbReference type="Proteomes" id="UP000198635">
    <property type="component" value="Unassembled WGS sequence"/>
</dbReference>
<dbReference type="InterPro" id="IPR003594">
    <property type="entry name" value="HATPase_dom"/>
</dbReference>
<evidence type="ECO:0000256" key="6">
    <source>
        <dbReference type="ARBA" id="ARBA00022777"/>
    </source>
</evidence>
<dbReference type="SUPFAM" id="SSF55785">
    <property type="entry name" value="PYP-like sensor domain (PAS domain)"/>
    <property type="match status" value="4"/>
</dbReference>
<name>A0A1I3VXU1_9BACT</name>
<evidence type="ECO:0000256" key="9">
    <source>
        <dbReference type="SAM" id="Coils"/>
    </source>
</evidence>
<dbReference type="STRING" id="52560.SAMN04488082_111101"/>
<dbReference type="Gene3D" id="1.10.287.130">
    <property type="match status" value="1"/>
</dbReference>
<keyword evidence="9" id="KW-0175">Coiled coil</keyword>
<dbReference type="SUPFAM" id="SSF55874">
    <property type="entry name" value="ATPase domain of HSP90 chaperone/DNA topoisomerase II/histidine kinase"/>
    <property type="match status" value="1"/>
</dbReference>
<dbReference type="PANTHER" id="PTHR43065">
    <property type="entry name" value="SENSOR HISTIDINE KINASE"/>
    <property type="match status" value="1"/>
</dbReference>
<accession>A0A1I3VXU1</accession>
<dbReference type="RefSeq" id="WP_092375711.1">
    <property type="nucleotide sequence ID" value="NZ_FORX01000011.1"/>
</dbReference>
<keyword evidence="8" id="KW-0902">Two-component regulatory system</keyword>
<dbReference type="SMART" id="SM00091">
    <property type="entry name" value="PAS"/>
    <property type="match status" value="4"/>
</dbReference>
<keyword evidence="3" id="KW-0597">Phosphoprotein</keyword>
<sequence length="835" mass="92646">MNYSNMNREDLLADLRKAQERIADLERGEDACRAVEEALQESEHNFRYFFESMTDPLWVCTHDGAIHFTNTAAATTLGYGIEELRSMNVLDVHPSDRRQEVETIFRDMLQGFRKTCPLPLARKDGSLVPVETRIWQGTWNGLNCIFGISKNLSAEQESLQRFESLFRFNPNPMALSSLPDRRFVDVNNSWVTTLGFTREEALGRTAVELGIINANILNVSSQQALQDGKSASQELLITCKDGSIRSGIISGEVIQNQGKHYLLSVMVDITERKEAEEKLQRQSALIISLLDSIPDIIFFKDINGTYLGGNSRFEEFVGLPKDDFIGRTDHDLFPEEVAAEFRWHDAAMLAQGSQRSSEEWITYPDGTRKLIDTVKSPCLGPNGEIIGLIGVSRDITSRKRAEQALQLAYSNIEHMVAERTEELADANAHLLVEVAERKQAHREIDQILSSITAVLVGLDSNGTVTRWNQAAQETFNLSAETVVGKRLDHLQLPGSWGRLAESIEAARNSGKATRINNICHISPGGKQIFHVVTITPLLAEHGTPDGFLILGEDVSEMKFLEAQLAQTAKLEAVGQLAAGIAHEINTPVQYIGDSMTFLKEACDGLNRLARMTGQFPSVDASGSSDFVMAIETLSAEIDLEFVIEEVPKTIDRIFHGIDRISSIVQAMKRFSLPVTEGMRQTDIWEHIESTLVVSRNEWRYVADVITEFDPELEAIHCNPAEINQVLLNLIINAANAIGDGVHGTSKKGLITITTRKDGDYAVILVQDNGPGIPEDIRDKVFNLFFTTKDVGRGTGQGLAISHDIVVNKHGGLLDFETEPGKGTTFRVRLPLKPID</sequence>
<dbReference type="InterPro" id="IPR013656">
    <property type="entry name" value="PAS_4"/>
</dbReference>